<comment type="caution">
    <text evidence="1">The sequence shown here is derived from an EMBL/GenBank/DDBJ whole genome shotgun (WGS) entry which is preliminary data.</text>
</comment>
<proteinExistence type="predicted"/>
<organism evidence="1 2">
    <name type="scientific">Ramazzottius varieornatus</name>
    <name type="common">Water bear</name>
    <name type="synonym">Tardigrade</name>
    <dbReference type="NCBI Taxonomy" id="947166"/>
    <lineage>
        <taxon>Eukaryota</taxon>
        <taxon>Metazoa</taxon>
        <taxon>Ecdysozoa</taxon>
        <taxon>Tardigrada</taxon>
        <taxon>Eutardigrada</taxon>
        <taxon>Parachela</taxon>
        <taxon>Hypsibioidea</taxon>
        <taxon>Ramazzottiidae</taxon>
        <taxon>Ramazzottius</taxon>
    </lineage>
</organism>
<gene>
    <name evidence="1" type="primary">RvY_12190-1</name>
    <name evidence="1" type="synonym">RvY_12190.1</name>
    <name evidence="1" type="ORF">RvY_12190</name>
</gene>
<name>A0A1D1VRA4_RAMVA</name>
<protein>
    <submittedName>
        <fullName evidence="1">Uncharacterized protein</fullName>
    </submittedName>
</protein>
<reference evidence="1 2" key="1">
    <citation type="journal article" date="2016" name="Nat. Commun.">
        <title>Extremotolerant tardigrade genome and improved radiotolerance of human cultured cells by tardigrade-unique protein.</title>
        <authorList>
            <person name="Hashimoto T."/>
            <person name="Horikawa D.D."/>
            <person name="Saito Y."/>
            <person name="Kuwahara H."/>
            <person name="Kozuka-Hata H."/>
            <person name="Shin-I T."/>
            <person name="Minakuchi Y."/>
            <person name="Ohishi K."/>
            <person name="Motoyama A."/>
            <person name="Aizu T."/>
            <person name="Enomoto A."/>
            <person name="Kondo K."/>
            <person name="Tanaka S."/>
            <person name="Hara Y."/>
            <person name="Koshikawa S."/>
            <person name="Sagara H."/>
            <person name="Miura T."/>
            <person name="Yokobori S."/>
            <person name="Miyagawa K."/>
            <person name="Suzuki Y."/>
            <person name="Kubo T."/>
            <person name="Oyama M."/>
            <person name="Kohara Y."/>
            <person name="Fujiyama A."/>
            <person name="Arakawa K."/>
            <person name="Katayama T."/>
            <person name="Toyoda A."/>
            <person name="Kunieda T."/>
        </authorList>
    </citation>
    <scope>NUCLEOTIDE SEQUENCE [LARGE SCALE GENOMIC DNA]</scope>
    <source>
        <strain evidence="1 2">YOKOZUNA-1</strain>
    </source>
</reference>
<dbReference type="EMBL" id="BDGG01000007">
    <property type="protein sequence ID" value="GAV01484.1"/>
    <property type="molecule type" value="Genomic_DNA"/>
</dbReference>
<evidence type="ECO:0000313" key="1">
    <source>
        <dbReference type="EMBL" id="GAV01484.1"/>
    </source>
</evidence>
<dbReference type="Proteomes" id="UP000186922">
    <property type="component" value="Unassembled WGS sequence"/>
</dbReference>
<evidence type="ECO:0000313" key="2">
    <source>
        <dbReference type="Proteomes" id="UP000186922"/>
    </source>
</evidence>
<accession>A0A1D1VRA4</accession>
<keyword evidence="2" id="KW-1185">Reference proteome</keyword>
<sequence length="100" mass="10640">MAACVMPSGLLLSFWKIPGGSRMDGIWAERAASALTTATKLATQTLLTILVHTGIAAENLRTTQLGAQTYAYADTVGVVIEEIAQRGRGKRMQPKPGILL</sequence>
<dbReference type="AlphaFoldDB" id="A0A1D1VRA4"/>